<dbReference type="Proteomes" id="UP001212841">
    <property type="component" value="Unassembled WGS sequence"/>
</dbReference>
<keyword evidence="4 9" id="KW-0677">Repeat</keyword>
<evidence type="ECO:0000256" key="4">
    <source>
        <dbReference type="ARBA" id="ARBA00022737"/>
    </source>
</evidence>
<evidence type="ECO:0000256" key="9">
    <source>
        <dbReference type="RuleBase" id="RU280818"/>
    </source>
</evidence>
<dbReference type="PANTHER" id="PTHR10856:SF0">
    <property type="entry name" value="CORONIN"/>
    <property type="match status" value="1"/>
</dbReference>
<keyword evidence="2" id="KW-0597">Phosphoprotein</keyword>
<dbReference type="PROSITE" id="PS00678">
    <property type="entry name" value="WD_REPEATS_1"/>
    <property type="match status" value="1"/>
</dbReference>
<protein>
    <recommendedName>
        <fullName evidence="9">Coronin</fullName>
    </recommendedName>
</protein>
<dbReference type="SMART" id="SM00320">
    <property type="entry name" value="WD40"/>
    <property type="match status" value="4"/>
</dbReference>
<evidence type="ECO:0000313" key="13">
    <source>
        <dbReference type="Proteomes" id="UP001212841"/>
    </source>
</evidence>
<proteinExistence type="inferred from homology"/>
<feature type="non-terminal residue" evidence="12">
    <location>
        <position position="452"/>
    </location>
</feature>
<evidence type="ECO:0000256" key="8">
    <source>
        <dbReference type="PROSITE-ProRule" id="PRU00221"/>
    </source>
</evidence>
<evidence type="ECO:0000313" key="12">
    <source>
        <dbReference type="EMBL" id="KAJ3048671.1"/>
    </source>
</evidence>
<comment type="subunit">
    <text evidence="7">Binds to F-actin.</text>
</comment>
<dbReference type="SMART" id="SM01167">
    <property type="entry name" value="DUF1900"/>
    <property type="match status" value="1"/>
</dbReference>
<dbReference type="Gene3D" id="2.130.10.10">
    <property type="entry name" value="YVTN repeat-like/Quinoprotein amine dehydrogenase"/>
    <property type="match status" value="1"/>
</dbReference>
<evidence type="ECO:0000256" key="7">
    <source>
        <dbReference type="ARBA" id="ARBA00062568"/>
    </source>
</evidence>
<gene>
    <name evidence="12" type="primary">CORO2B_2</name>
    <name evidence="12" type="ORF">HK097_010318</name>
</gene>
<evidence type="ECO:0000256" key="5">
    <source>
        <dbReference type="ARBA" id="ARBA00023054"/>
    </source>
</evidence>
<dbReference type="Pfam" id="PF00400">
    <property type="entry name" value="WD40"/>
    <property type="match status" value="3"/>
</dbReference>
<feature type="repeat" description="WD" evidence="8">
    <location>
        <begin position="116"/>
        <end position="158"/>
    </location>
</feature>
<keyword evidence="6" id="KW-0009">Actin-binding</keyword>
<feature type="repeat" description="WD" evidence="8">
    <location>
        <begin position="159"/>
        <end position="200"/>
    </location>
</feature>
<evidence type="ECO:0000256" key="2">
    <source>
        <dbReference type="ARBA" id="ARBA00022553"/>
    </source>
</evidence>
<evidence type="ECO:0000256" key="10">
    <source>
        <dbReference type="SAM" id="MobiDB-lite"/>
    </source>
</evidence>
<dbReference type="EMBL" id="JADGJD010000755">
    <property type="protein sequence ID" value="KAJ3048671.1"/>
    <property type="molecule type" value="Genomic_DNA"/>
</dbReference>
<feature type="region of interest" description="Disordered" evidence="10">
    <location>
        <begin position="390"/>
        <end position="413"/>
    </location>
</feature>
<dbReference type="PRINTS" id="PR00320">
    <property type="entry name" value="GPROTEINBRPT"/>
</dbReference>
<comment type="similarity">
    <text evidence="1 9">Belongs to the WD repeat coronin family.</text>
</comment>
<dbReference type="GO" id="GO:0007015">
    <property type="term" value="P:actin filament organization"/>
    <property type="evidence" value="ECO:0007669"/>
    <property type="project" value="TreeGrafter"/>
</dbReference>
<accession>A0AAD5SA15</accession>
<dbReference type="InterPro" id="IPR036322">
    <property type="entry name" value="WD40_repeat_dom_sf"/>
</dbReference>
<dbReference type="GO" id="GO:0051015">
    <property type="term" value="F:actin filament binding"/>
    <property type="evidence" value="ECO:0007669"/>
    <property type="project" value="TreeGrafter"/>
</dbReference>
<dbReference type="InterPro" id="IPR015048">
    <property type="entry name" value="DUF1899"/>
</dbReference>
<dbReference type="FunFam" id="2.130.10.10:FF:000197">
    <property type="entry name" value="Coronin"/>
    <property type="match status" value="1"/>
</dbReference>
<dbReference type="GO" id="GO:0030479">
    <property type="term" value="C:actin cortical patch"/>
    <property type="evidence" value="ECO:0007669"/>
    <property type="project" value="UniProtKB-ARBA"/>
</dbReference>
<dbReference type="InterPro" id="IPR015943">
    <property type="entry name" value="WD40/YVTN_repeat-like_dom_sf"/>
</dbReference>
<dbReference type="PANTHER" id="PTHR10856">
    <property type="entry name" value="CORONIN"/>
    <property type="match status" value="1"/>
</dbReference>
<dbReference type="Pfam" id="PF16300">
    <property type="entry name" value="WD40_4"/>
    <property type="match status" value="1"/>
</dbReference>
<evidence type="ECO:0000259" key="11">
    <source>
        <dbReference type="SMART" id="SM01166"/>
    </source>
</evidence>
<feature type="compositionally biased region" description="Basic and acidic residues" evidence="10">
    <location>
        <begin position="398"/>
        <end position="413"/>
    </location>
</feature>
<evidence type="ECO:0000256" key="6">
    <source>
        <dbReference type="ARBA" id="ARBA00023203"/>
    </source>
</evidence>
<dbReference type="PROSITE" id="PS50294">
    <property type="entry name" value="WD_REPEATS_REGION"/>
    <property type="match status" value="3"/>
</dbReference>
<dbReference type="InterPro" id="IPR001680">
    <property type="entry name" value="WD40_rpt"/>
</dbReference>
<name>A0AAD5SA15_9FUNG</name>
<keyword evidence="3 8" id="KW-0853">WD repeat</keyword>
<dbReference type="Pfam" id="PF08953">
    <property type="entry name" value="DUF1899"/>
    <property type="match status" value="1"/>
</dbReference>
<sequence>RHVYGTSSKRDQCFDNLKVSRNAWDTNLVKANPLFISINLEASGGGAFAVISHNNTGKLSENLPVYNGHTAAVLDTDFNPFNDHVVASASEDTRVMVWTIPQGGPTENISTPALTLSGHGRKVGHVLFHPTADNLLASASADFTIKLWDISKGAEKQELTGHTEIIQSLTWDWTGSLLATTCKDKKLRVFDVRANKVVQEANGHQGVKGARVVWMGGLDRLITTGFSRSSDRQVFVWDTKNLGEPLKQENIDTASGMLIPHYDQDTGILFLAGKGDGNIRYYEWSDDEKALHYLSEYKSSDPQRGIGFLPKRAVNVAETEIARAFKVTPTLVEPIPFKVPRKSDAFQSDLYPDAVGPEPALTIDEFFAGKTAGPKLISLESGFTAAPAKEFVTSAPPPEEKETKGPSTEKEYQEAYHTLRKENDDLKNQVSQKDVRIRQLEAQLEGLLKENK</sequence>
<dbReference type="AlphaFoldDB" id="A0AAD5SA15"/>
<dbReference type="PROSITE" id="PS50082">
    <property type="entry name" value="WD_REPEATS_2"/>
    <property type="match status" value="3"/>
</dbReference>
<evidence type="ECO:0000256" key="1">
    <source>
        <dbReference type="ARBA" id="ARBA00009482"/>
    </source>
</evidence>
<reference evidence="12" key="1">
    <citation type="submission" date="2020-05" db="EMBL/GenBank/DDBJ databases">
        <title>Phylogenomic resolution of chytrid fungi.</title>
        <authorList>
            <person name="Stajich J.E."/>
            <person name="Amses K."/>
            <person name="Simmons R."/>
            <person name="Seto K."/>
            <person name="Myers J."/>
            <person name="Bonds A."/>
            <person name="Quandt C.A."/>
            <person name="Barry K."/>
            <person name="Liu P."/>
            <person name="Grigoriev I."/>
            <person name="Longcore J.E."/>
            <person name="James T.Y."/>
        </authorList>
    </citation>
    <scope>NUCLEOTIDE SEQUENCE</scope>
    <source>
        <strain evidence="12">JEL0318</strain>
    </source>
</reference>
<dbReference type="SMART" id="SM01166">
    <property type="entry name" value="DUF1899"/>
    <property type="match status" value="1"/>
</dbReference>
<keyword evidence="5" id="KW-0175">Coiled coil</keyword>
<comment type="caution">
    <text evidence="12">The sequence shown here is derived from an EMBL/GenBank/DDBJ whole genome shotgun (WGS) entry which is preliminary data.</text>
</comment>
<dbReference type="SUPFAM" id="SSF50978">
    <property type="entry name" value="WD40 repeat-like"/>
    <property type="match status" value="1"/>
</dbReference>
<feature type="domain" description="DUF1899" evidence="11">
    <location>
        <begin position="1"/>
        <end position="57"/>
    </location>
</feature>
<feature type="repeat" description="WD" evidence="8">
    <location>
        <begin position="66"/>
        <end position="108"/>
    </location>
</feature>
<evidence type="ECO:0000256" key="3">
    <source>
        <dbReference type="ARBA" id="ARBA00022574"/>
    </source>
</evidence>
<dbReference type="InterPro" id="IPR020472">
    <property type="entry name" value="WD40_PAC1"/>
</dbReference>
<dbReference type="InterPro" id="IPR015505">
    <property type="entry name" value="Coronin"/>
</dbReference>
<dbReference type="InterPro" id="IPR019775">
    <property type="entry name" value="WD40_repeat_CS"/>
</dbReference>
<organism evidence="12 13">
    <name type="scientific">Rhizophlyctis rosea</name>
    <dbReference type="NCBI Taxonomy" id="64517"/>
    <lineage>
        <taxon>Eukaryota</taxon>
        <taxon>Fungi</taxon>
        <taxon>Fungi incertae sedis</taxon>
        <taxon>Chytridiomycota</taxon>
        <taxon>Chytridiomycota incertae sedis</taxon>
        <taxon>Chytridiomycetes</taxon>
        <taxon>Rhizophlyctidales</taxon>
        <taxon>Rhizophlyctidaceae</taxon>
        <taxon>Rhizophlyctis</taxon>
    </lineage>
</organism>
<keyword evidence="13" id="KW-1185">Reference proteome</keyword>